<dbReference type="EMBL" id="VOHV01000002">
    <property type="protein sequence ID" value="TWV43203.1"/>
    <property type="molecule type" value="Genomic_DNA"/>
</dbReference>
<dbReference type="Proteomes" id="UP000315444">
    <property type="component" value="Unassembled WGS sequence"/>
</dbReference>
<comment type="caution">
    <text evidence="3">The sequence shown here is derived from an EMBL/GenBank/DDBJ whole genome shotgun (WGS) entry which is preliminary data.</text>
</comment>
<gene>
    <name evidence="1" type="ORF">F2Z25_14855</name>
    <name evidence="3" type="ORF">FSA03_10765</name>
    <name evidence="2" type="ORF">FSA06_06285</name>
</gene>
<protein>
    <submittedName>
        <fullName evidence="3">Uncharacterized protein</fullName>
    </submittedName>
</protein>
<reference evidence="2 4" key="2">
    <citation type="submission" date="2019-07" db="EMBL/GenBank/DDBJ databases">
        <title>Genome sequencing of Bacteroides fragilis.</title>
        <authorList>
            <person name="Galasyn E.V."/>
            <person name="Ruoff K.L."/>
            <person name="Price C.E."/>
            <person name="Valls R.A."/>
            <person name="O'Toole G.A."/>
        </authorList>
    </citation>
    <scope>NUCLEOTIDE SEQUENCE [LARGE SCALE GENOMIC DNA]</scope>
    <source>
        <strain evidence="2 4">AD135F_1B</strain>
    </source>
</reference>
<name>A0A5C6HAI8_BACFG</name>
<reference evidence="3 5" key="3">
    <citation type="submission" date="2019-07" db="EMBL/GenBank/DDBJ databases">
        <title>Genome Sequencing of Bacteroides fragilis.</title>
        <authorList>
            <person name="Pinto K.M."/>
            <person name="Ruoff K.L."/>
            <person name="Price C.E."/>
            <person name="Valls R.A."/>
            <person name="O'Toole G.A."/>
        </authorList>
    </citation>
    <scope>NUCLEOTIDE SEQUENCE [LARGE SCALE GENOMIC DNA]</scope>
    <source>
        <strain evidence="3 5">AD135F_3B</strain>
    </source>
</reference>
<accession>A0A5C6HAI8</accession>
<evidence type="ECO:0000313" key="5">
    <source>
        <dbReference type="Proteomes" id="UP000319026"/>
    </source>
</evidence>
<sequence length="51" mass="5963">MRLYPLLYSYPIGVNAPILDKKLKIEFNCSDYAQDNGWVLQCRVRKVLVFA</sequence>
<reference evidence="1 6" key="1">
    <citation type="journal article" date="2019" name="Nat. Med.">
        <title>A library of human gut bacterial isolates paired with longitudinal multiomics data enables mechanistic microbiome research.</title>
        <authorList>
            <person name="Poyet M."/>
            <person name="Groussin M."/>
            <person name="Gibbons S.M."/>
            <person name="Avila-Pacheco J."/>
            <person name="Jiang X."/>
            <person name="Kearney S.M."/>
            <person name="Perrotta A.R."/>
            <person name="Berdy B."/>
            <person name="Zhao S."/>
            <person name="Lieberman T.D."/>
            <person name="Swanson P.K."/>
            <person name="Smith M."/>
            <person name="Roesemann S."/>
            <person name="Alexander J.E."/>
            <person name="Rich S.A."/>
            <person name="Livny J."/>
            <person name="Vlamakis H."/>
            <person name="Clish C."/>
            <person name="Bullock K."/>
            <person name="Deik A."/>
            <person name="Scott J."/>
            <person name="Pierce K.A."/>
            <person name="Xavier R.J."/>
            <person name="Alm E.J."/>
        </authorList>
    </citation>
    <scope>NUCLEOTIDE SEQUENCE [LARGE SCALE GENOMIC DNA]</scope>
    <source>
        <strain evidence="1 6">BIOML-A1</strain>
    </source>
</reference>
<dbReference type="EMBL" id="VOHT01000004">
    <property type="protein sequence ID" value="TWV49028.1"/>
    <property type="molecule type" value="Genomic_DNA"/>
</dbReference>
<dbReference type="Proteomes" id="UP000429838">
    <property type="component" value="Unassembled WGS sequence"/>
</dbReference>
<organism evidence="3 5">
    <name type="scientific">Bacteroides fragilis</name>
    <dbReference type="NCBI Taxonomy" id="817"/>
    <lineage>
        <taxon>Bacteria</taxon>
        <taxon>Pseudomonadati</taxon>
        <taxon>Bacteroidota</taxon>
        <taxon>Bacteroidia</taxon>
        <taxon>Bacteroidales</taxon>
        <taxon>Bacteroidaceae</taxon>
        <taxon>Bacteroides</taxon>
    </lineage>
</organism>
<evidence type="ECO:0000313" key="6">
    <source>
        <dbReference type="Proteomes" id="UP000429838"/>
    </source>
</evidence>
<dbReference type="EMBL" id="VWAQ01000012">
    <property type="protein sequence ID" value="KAA5206852.1"/>
    <property type="molecule type" value="Genomic_DNA"/>
</dbReference>
<proteinExistence type="predicted"/>
<dbReference type="Proteomes" id="UP000319026">
    <property type="component" value="Unassembled WGS sequence"/>
</dbReference>
<evidence type="ECO:0000313" key="4">
    <source>
        <dbReference type="Proteomes" id="UP000315444"/>
    </source>
</evidence>
<evidence type="ECO:0000313" key="1">
    <source>
        <dbReference type="EMBL" id="KAA5206852.1"/>
    </source>
</evidence>
<dbReference type="AlphaFoldDB" id="A0A5C6HAI8"/>
<evidence type="ECO:0000313" key="2">
    <source>
        <dbReference type="EMBL" id="TWV43203.1"/>
    </source>
</evidence>
<evidence type="ECO:0000313" key="3">
    <source>
        <dbReference type="EMBL" id="TWV49028.1"/>
    </source>
</evidence>